<feature type="transmembrane region" description="Helical" evidence="6">
    <location>
        <begin position="7"/>
        <end position="26"/>
    </location>
</feature>
<sequence length="99" mass="10517">MKRLQGIHLFLGALIIGGFVSLFASASPDGLEKVAEEQNFLSQGIAFYKGVMQDYAFPRIADGRLAASFAGIAGTLLVCAVLAGAGRALFRLKSPREDQ</sequence>
<dbReference type="GO" id="GO:0005886">
    <property type="term" value="C:plasma membrane"/>
    <property type="evidence" value="ECO:0007669"/>
    <property type="project" value="UniProtKB-SubCell"/>
</dbReference>
<evidence type="ECO:0000313" key="9">
    <source>
        <dbReference type="Proteomes" id="UP000178264"/>
    </source>
</evidence>
<keyword evidence="4 6" id="KW-1133">Transmembrane helix</keyword>
<evidence type="ECO:0000256" key="5">
    <source>
        <dbReference type="ARBA" id="ARBA00023136"/>
    </source>
</evidence>
<name>A0A1F7VGB0_9BACT</name>
<dbReference type="AlphaFoldDB" id="A0A1F7VGB0"/>
<keyword evidence="5 6" id="KW-0472">Membrane</keyword>
<evidence type="ECO:0000259" key="7">
    <source>
        <dbReference type="Pfam" id="PF13190"/>
    </source>
</evidence>
<comment type="caution">
    <text evidence="8">The sequence shown here is derived from an EMBL/GenBank/DDBJ whole genome shotgun (WGS) entry which is preliminary data.</text>
</comment>
<evidence type="ECO:0000256" key="2">
    <source>
        <dbReference type="ARBA" id="ARBA00022475"/>
    </source>
</evidence>
<protein>
    <recommendedName>
        <fullName evidence="7">PDGLE domain-containing protein</fullName>
    </recommendedName>
</protein>
<organism evidence="8 9">
    <name type="scientific">Candidatus Uhrbacteria bacterium RIFCSPLOWO2_02_FULL_49_11</name>
    <dbReference type="NCBI Taxonomy" id="1802409"/>
    <lineage>
        <taxon>Bacteria</taxon>
        <taxon>Candidatus Uhriibacteriota</taxon>
    </lineage>
</organism>
<evidence type="ECO:0000256" key="1">
    <source>
        <dbReference type="ARBA" id="ARBA00004236"/>
    </source>
</evidence>
<keyword evidence="2" id="KW-1003">Cell membrane</keyword>
<dbReference type="Proteomes" id="UP000178264">
    <property type="component" value="Unassembled WGS sequence"/>
</dbReference>
<keyword evidence="3 6" id="KW-0812">Transmembrane</keyword>
<dbReference type="Pfam" id="PF13190">
    <property type="entry name" value="PDGLE"/>
    <property type="match status" value="1"/>
</dbReference>
<accession>A0A1F7VGB0</accession>
<evidence type="ECO:0000313" key="8">
    <source>
        <dbReference type="EMBL" id="OGL89007.1"/>
    </source>
</evidence>
<comment type="subcellular location">
    <subcellularLocation>
        <location evidence="1">Cell membrane</location>
    </subcellularLocation>
</comment>
<proteinExistence type="predicted"/>
<evidence type="ECO:0000256" key="6">
    <source>
        <dbReference type="SAM" id="Phobius"/>
    </source>
</evidence>
<reference evidence="8 9" key="1">
    <citation type="journal article" date="2016" name="Nat. Commun.">
        <title>Thousands of microbial genomes shed light on interconnected biogeochemical processes in an aquifer system.</title>
        <authorList>
            <person name="Anantharaman K."/>
            <person name="Brown C.T."/>
            <person name="Hug L.A."/>
            <person name="Sharon I."/>
            <person name="Castelle C.J."/>
            <person name="Probst A.J."/>
            <person name="Thomas B.C."/>
            <person name="Singh A."/>
            <person name="Wilkins M.J."/>
            <person name="Karaoz U."/>
            <person name="Brodie E.L."/>
            <person name="Williams K.H."/>
            <person name="Hubbard S.S."/>
            <person name="Banfield J.F."/>
        </authorList>
    </citation>
    <scope>NUCLEOTIDE SEQUENCE [LARGE SCALE GENOMIC DNA]</scope>
</reference>
<evidence type="ECO:0000256" key="4">
    <source>
        <dbReference type="ARBA" id="ARBA00022989"/>
    </source>
</evidence>
<evidence type="ECO:0000256" key="3">
    <source>
        <dbReference type="ARBA" id="ARBA00022692"/>
    </source>
</evidence>
<feature type="transmembrane region" description="Helical" evidence="6">
    <location>
        <begin position="65"/>
        <end position="90"/>
    </location>
</feature>
<dbReference type="InterPro" id="IPR025937">
    <property type="entry name" value="PDGLE_dom"/>
</dbReference>
<gene>
    <name evidence="8" type="ORF">A3I42_04745</name>
</gene>
<feature type="domain" description="PDGLE" evidence="7">
    <location>
        <begin position="9"/>
        <end position="90"/>
    </location>
</feature>
<dbReference type="EMBL" id="MGER01000003">
    <property type="protein sequence ID" value="OGL89007.1"/>
    <property type="molecule type" value="Genomic_DNA"/>
</dbReference>